<keyword evidence="3" id="KW-0378">Hydrolase</keyword>
<keyword evidence="7" id="KW-1185">Reference proteome</keyword>
<dbReference type="PANTHER" id="PTHR47359">
    <property type="entry name" value="PEPTIDOGLYCAN DL-ENDOPEPTIDASE CWLO"/>
    <property type="match status" value="1"/>
</dbReference>
<dbReference type="Pfam" id="PF00877">
    <property type="entry name" value="NLPC_P60"/>
    <property type="match status" value="1"/>
</dbReference>
<comment type="similarity">
    <text evidence="1">Belongs to the peptidase C40 family.</text>
</comment>
<evidence type="ECO:0000256" key="4">
    <source>
        <dbReference type="ARBA" id="ARBA00022807"/>
    </source>
</evidence>
<proteinExistence type="inferred from homology"/>
<dbReference type="Proteomes" id="UP001596298">
    <property type="component" value="Unassembled WGS sequence"/>
</dbReference>
<dbReference type="SUPFAM" id="SSF47090">
    <property type="entry name" value="PGBD-like"/>
    <property type="match status" value="1"/>
</dbReference>
<evidence type="ECO:0000256" key="3">
    <source>
        <dbReference type="ARBA" id="ARBA00022801"/>
    </source>
</evidence>
<protein>
    <submittedName>
        <fullName evidence="6">C40 family peptidase</fullName>
    </submittedName>
</protein>
<dbReference type="PANTHER" id="PTHR47359:SF3">
    <property type="entry name" value="NLP_P60 DOMAIN-CONTAINING PROTEIN-RELATED"/>
    <property type="match status" value="1"/>
</dbReference>
<dbReference type="InterPro" id="IPR036366">
    <property type="entry name" value="PGBDSf"/>
</dbReference>
<evidence type="ECO:0000256" key="2">
    <source>
        <dbReference type="ARBA" id="ARBA00022670"/>
    </source>
</evidence>
<keyword evidence="2" id="KW-0645">Protease</keyword>
<dbReference type="InterPro" id="IPR036365">
    <property type="entry name" value="PGBD-like_sf"/>
</dbReference>
<organism evidence="6 7">
    <name type="scientific">Flexivirga alba</name>
    <dbReference type="NCBI Taxonomy" id="702742"/>
    <lineage>
        <taxon>Bacteria</taxon>
        <taxon>Bacillati</taxon>
        <taxon>Actinomycetota</taxon>
        <taxon>Actinomycetes</taxon>
        <taxon>Micrococcales</taxon>
        <taxon>Dermacoccaceae</taxon>
        <taxon>Flexivirga</taxon>
    </lineage>
</organism>
<evidence type="ECO:0000313" key="6">
    <source>
        <dbReference type="EMBL" id="MFC6704635.1"/>
    </source>
</evidence>
<sequence length="260" mass="27075">MGSYSPRHLKREPKVLNKVGRRGVAVAAAGAVVVPLVGMETASAAPSTGMVQASAVQAAGNAPAIGHVAARVYVGPTVRYGSRGTAVKTVQRKVGGLAADGIFGPRTNTKVKSFQRAHRLVADGIVGPITWRALGGYTAPKPARKPAPTSSNSSSIVSIAMSLRGTPYRYGGASRSGFDCSGFTQYVYRQAGKSIPRTASAQAARATRVSSPRPGDLMFWGYPAYHAGIYLGNGKMIAASRPGTVVHVQSVWGSPYYGRA</sequence>
<evidence type="ECO:0000256" key="1">
    <source>
        <dbReference type="ARBA" id="ARBA00007074"/>
    </source>
</evidence>
<dbReference type="Pfam" id="PF01471">
    <property type="entry name" value="PG_binding_1"/>
    <property type="match status" value="1"/>
</dbReference>
<dbReference type="InterPro" id="IPR051794">
    <property type="entry name" value="PG_Endopeptidase_C40"/>
</dbReference>
<dbReference type="Gene3D" id="3.90.1720.10">
    <property type="entry name" value="endopeptidase domain like (from Nostoc punctiforme)"/>
    <property type="match status" value="1"/>
</dbReference>
<accession>A0ABW2ACR5</accession>
<keyword evidence="4" id="KW-0788">Thiol protease</keyword>
<feature type="domain" description="NlpC/P60" evidence="5">
    <location>
        <begin position="150"/>
        <end position="260"/>
    </location>
</feature>
<dbReference type="RefSeq" id="WP_382399048.1">
    <property type="nucleotide sequence ID" value="NZ_JBHSWH010000001.1"/>
</dbReference>
<dbReference type="InterPro" id="IPR000064">
    <property type="entry name" value="NLP_P60_dom"/>
</dbReference>
<gene>
    <name evidence="6" type="ORF">ACFQDH_04955</name>
</gene>
<reference evidence="7" key="1">
    <citation type="journal article" date="2019" name="Int. J. Syst. Evol. Microbiol.">
        <title>The Global Catalogue of Microorganisms (GCM) 10K type strain sequencing project: providing services to taxonomists for standard genome sequencing and annotation.</title>
        <authorList>
            <consortium name="The Broad Institute Genomics Platform"/>
            <consortium name="The Broad Institute Genome Sequencing Center for Infectious Disease"/>
            <person name="Wu L."/>
            <person name="Ma J."/>
        </authorList>
    </citation>
    <scope>NUCLEOTIDE SEQUENCE [LARGE SCALE GENOMIC DNA]</scope>
    <source>
        <strain evidence="7">CCUG 58127</strain>
    </source>
</reference>
<dbReference type="InterPro" id="IPR002477">
    <property type="entry name" value="Peptidoglycan-bd-like"/>
</dbReference>
<evidence type="ECO:0000259" key="5">
    <source>
        <dbReference type="PROSITE" id="PS51935"/>
    </source>
</evidence>
<dbReference type="Gene3D" id="1.10.101.10">
    <property type="entry name" value="PGBD-like superfamily/PGBD"/>
    <property type="match status" value="1"/>
</dbReference>
<comment type="caution">
    <text evidence="6">The sequence shown here is derived from an EMBL/GenBank/DDBJ whole genome shotgun (WGS) entry which is preliminary data.</text>
</comment>
<dbReference type="InterPro" id="IPR038765">
    <property type="entry name" value="Papain-like_cys_pep_sf"/>
</dbReference>
<dbReference type="PROSITE" id="PS51935">
    <property type="entry name" value="NLPC_P60"/>
    <property type="match status" value="1"/>
</dbReference>
<evidence type="ECO:0000313" key="7">
    <source>
        <dbReference type="Proteomes" id="UP001596298"/>
    </source>
</evidence>
<dbReference type="EMBL" id="JBHSWH010000001">
    <property type="protein sequence ID" value="MFC6704635.1"/>
    <property type="molecule type" value="Genomic_DNA"/>
</dbReference>
<dbReference type="SUPFAM" id="SSF54001">
    <property type="entry name" value="Cysteine proteinases"/>
    <property type="match status" value="1"/>
</dbReference>
<name>A0ABW2ACR5_9MICO</name>